<keyword evidence="1" id="KW-0472">Membrane</keyword>
<evidence type="ECO:0000256" key="1">
    <source>
        <dbReference type="SAM" id="Phobius"/>
    </source>
</evidence>
<sequence length="211" mass="22445">MIDEATSAEAASDDPGERLALLDAERARVTRALQPDPRVIYGTWGLAWLVGFLVFWSSASASSPVDTPVALAAVVYGVCILGAIVLTVVHISRRTAGRRGVSSTIGAMYGWAWFAALVAEAAIINALYQYGVDRNVGAILWCTISGLVVGTLYMAGGAIWQDWLQFRLGVWVLLTSAVAAFAGYPSVYLVMGFMGGGGFLLAALYYAVRRA</sequence>
<dbReference type="RefSeq" id="WP_398277886.1">
    <property type="nucleotide sequence ID" value="NZ_JBITLV010000002.1"/>
</dbReference>
<keyword evidence="3" id="KW-1185">Reference proteome</keyword>
<accession>A0ABW8AM54</accession>
<feature type="transmembrane region" description="Helical" evidence="1">
    <location>
        <begin position="136"/>
        <end position="156"/>
    </location>
</feature>
<organism evidence="2 3">
    <name type="scientific">Spongisporangium articulatum</name>
    <dbReference type="NCBI Taxonomy" id="3362603"/>
    <lineage>
        <taxon>Bacteria</taxon>
        <taxon>Bacillati</taxon>
        <taxon>Actinomycetota</taxon>
        <taxon>Actinomycetes</taxon>
        <taxon>Kineosporiales</taxon>
        <taxon>Kineosporiaceae</taxon>
        <taxon>Spongisporangium</taxon>
    </lineage>
</organism>
<comment type="caution">
    <text evidence="2">The sequence shown here is derived from an EMBL/GenBank/DDBJ whole genome shotgun (WGS) entry which is preliminary data.</text>
</comment>
<evidence type="ECO:0000313" key="2">
    <source>
        <dbReference type="EMBL" id="MFI7587033.1"/>
    </source>
</evidence>
<gene>
    <name evidence="2" type="ORF">ACIB24_08155</name>
</gene>
<feature type="transmembrane region" description="Helical" evidence="1">
    <location>
        <begin position="110"/>
        <end position="130"/>
    </location>
</feature>
<keyword evidence="1" id="KW-0812">Transmembrane</keyword>
<dbReference type="Proteomes" id="UP001612915">
    <property type="component" value="Unassembled WGS sequence"/>
</dbReference>
<evidence type="ECO:0008006" key="4">
    <source>
        <dbReference type="Google" id="ProtNLM"/>
    </source>
</evidence>
<reference evidence="2 3" key="1">
    <citation type="submission" date="2024-10" db="EMBL/GenBank/DDBJ databases">
        <title>The Natural Products Discovery Center: Release of the First 8490 Sequenced Strains for Exploring Actinobacteria Biosynthetic Diversity.</title>
        <authorList>
            <person name="Kalkreuter E."/>
            <person name="Kautsar S.A."/>
            <person name="Yang D."/>
            <person name="Bader C.D."/>
            <person name="Teijaro C.N."/>
            <person name="Fluegel L."/>
            <person name="Davis C.M."/>
            <person name="Simpson J.R."/>
            <person name="Lauterbach L."/>
            <person name="Steele A.D."/>
            <person name="Gui C."/>
            <person name="Meng S."/>
            <person name="Li G."/>
            <person name="Viehrig K."/>
            <person name="Ye F."/>
            <person name="Su P."/>
            <person name="Kiefer A.F."/>
            <person name="Nichols A."/>
            <person name="Cepeda A.J."/>
            <person name="Yan W."/>
            <person name="Fan B."/>
            <person name="Jiang Y."/>
            <person name="Adhikari A."/>
            <person name="Zheng C.-J."/>
            <person name="Schuster L."/>
            <person name="Cowan T.M."/>
            <person name="Smanski M.J."/>
            <person name="Chevrette M.G."/>
            <person name="De Carvalho L.P.S."/>
            <person name="Shen B."/>
        </authorList>
    </citation>
    <scope>NUCLEOTIDE SEQUENCE [LARGE SCALE GENOMIC DNA]</scope>
    <source>
        <strain evidence="2 3">NPDC049639</strain>
    </source>
</reference>
<evidence type="ECO:0000313" key="3">
    <source>
        <dbReference type="Proteomes" id="UP001612915"/>
    </source>
</evidence>
<feature type="transmembrane region" description="Helical" evidence="1">
    <location>
        <begin position="168"/>
        <end position="184"/>
    </location>
</feature>
<feature type="transmembrane region" description="Helical" evidence="1">
    <location>
        <begin position="39"/>
        <end position="57"/>
    </location>
</feature>
<feature type="transmembrane region" description="Helical" evidence="1">
    <location>
        <begin position="190"/>
        <end position="208"/>
    </location>
</feature>
<keyword evidence="1" id="KW-1133">Transmembrane helix</keyword>
<protein>
    <recommendedName>
        <fullName evidence="4">Transporter</fullName>
    </recommendedName>
</protein>
<name>A0ABW8AM54_9ACTN</name>
<feature type="transmembrane region" description="Helical" evidence="1">
    <location>
        <begin position="69"/>
        <end position="89"/>
    </location>
</feature>
<dbReference type="EMBL" id="JBITLV010000002">
    <property type="protein sequence ID" value="MFI7587033.1"/>
    <property type="molecule type" value="Genomic_DNA"/>
</dbReference>
<proteinExistence type="predicted"/>